<dbReference type="Pfam" id="PF00172">
    <property type="entry name" value="Zn_clus"/>
    <property type="match status" value="1"/>
</dbReference>
<keyword evidence="1" id="KW-0479">Metal-binding</keyword>
<sequence length="804" mass="90178">MSYNTTETRLNQSLDGCQNTISPPLQEAPRKLKERRIAADERRRAVRACDQCRRVKEKCEGGVPCRRCLHFRRVCEFKSIASRTNDLDPSPGGLSASNTLREQRNRILQDRVRYMERILKHEIKGISLDTESLRARAEAIPEEVDRGEGSEGPMDSSGEELAIEDEICTIDPVEGDTAAHYSGEFSYWNFSMRIKRHLEEMVQSPGEETQLNDSNSNYVRAKQLQSGPNNLSVAVSCFPPRSIADFLVRIFFDFAETHYFYIEKNWLLEKLNLIYDNPTIFTIKDAGTISIILTVFAIGTQYAYLDSPTQHGRAHTGSKYSEDEIGTMFYQQAIRLLPEIIESSTLESVQACLLFGVYALPIDASGLGYIYINLALRLGMQNGMHRKYTGSGLSGVMIETRNRVWWTACVLERKICIFHGRPLSMLRSDIDADLPKDRTDMQSADLPFDVAHMRASIYLTHKLEDYFNQMNLSRNYQEQGIPNLSARLLTIQTELATWWSSLAVLQEKDDQHSNHAYYRSTMHLRLEYCLVRMFVGRPFLFGRQSARSNSNSPSSVTDSQTPTSANKEKRVSLRQKLVEDCVQAAKEALEICRSLRDDGHGLARGSYIEYSSCRASLLVLIAYSVQNNSDQFQAIVEDGLVIIRDMSAAGDSARSEVALIEALERSLKARDIGNAPASGSLGLGYDSFKNWESTWKSRKATHSSGVVNPVASTPAWGPFAASSNPVDHSSPGWPTNILSQKDSDNFFAMPSSDVSLAFHAINDLALFEGGDLRLGSNRSMHTMPGVDEYMTNTEFGYNASGHDS</sequence>
<accession>A0A0C3HQS5</accession>
<reference evidence="5 6" key="1">
    <citation type="submission" date="2014-04" db="EMBL/GenBank/DDBJ databases">
        <authorList>
            <consortium name="DOE Joint Genome Institute"/>
            <person name="Kuo A."/>
            <person name="Martino E."/>
            <person name="Perotto S."/>
            <person name="Kohler A."/>
            <person name="Nagy L.G."/>
            <person name="Floudas D."/>
            <person name="Copeland A."/>
            <person name="Barry K.W."/>
            <person name="Cichocki N."/>
            <person name="Veneault-Fourrey C."/>
            <person name="LaButti K."/>
            <person name="Lindquist E.A."/>
            <person name="Lipzen A."/>
            <person name="Lundell T."/>
            <person name="Morin E."/>
            <person name="Murat C."/>
            <person name="Sun H."/>
            <person name="Tunlid A."/>
            <person name="Henrissat B."/>
            <person name="Grigoriev I.V."/>
            <person name="Hibbett D.S."/>
            <person name="Martin F."/>
            <person name="Nordberg H.P."/>
            <person name="Cantor M.N."/>
            <person name="Hua S.X."/>
        </authorList>
    </citation>
    <scope>NUCLEOTIDE SEQUENCE [LARGE SCALE GENOMIC DNA]</scope>
    <source>
        <strain evidence="5 6">Zn</strain>
    </source>
</reference>
<evidence type="ECO:0000313" key="6">
    <source>
        <dbReference type="Proteomes" id="UP000054321"/>
    </source>
</evidence>
<dbReference type="Pfam" id="PF04082">
    <property type="entry name" value="Fungal_trans"/>
    <property type="match status" value="1"/>
</dbReference>
<dbReference type="SMART" id="SM00906">
    <property type="entry name" value="Fungal_trans"/>
    <property type="match status" value="1"/>
</dbReference>
<dbReference type="PROSITE" id="PS00463">
    <property type="entry name" value="ZN2_CY6_FUNGAL_1"/>
    <property type="match status" value="1"/>
</dbReference>
<evidence type="ECO:0000256" key="3">
    <source>
        <dbReference type="SAM" id="MobiDB-lite"/>
    </source>
</evidence>
<dbReference type="InterPro" id="IPR050987">
    <property type="entry name" value="AtrR-like"/>
</dbReference>
<dbReference type="HOGENOM" id="CLU_009353_1_0_1"/>
<feature type="region of interest" description="Disordered" evidence="3">
    <location>
        <begin position="1"/>
        <end position="30"/>
    </location>
</feature>
<dbReference type="CDD" id="cd00067">
    <property type="entry name" value="GAL4"/>
    <property type="match status" value="1"/>
</dbReference>
<dbReference type="InterPro" id="IPR036864">
    <property type="entry name" value="Zn2-C6_fun-type_DNA-bd_sf"/>
</dbReference>
<dbReference type="GO" id="GO:0006351">
    <property type="term" value="P:DNA-templated transcription"/>
    <property type="evidence" value="ECO:0007669"/>
    <property type="project" value="InterPro"/>
</dbReference>
<dbReference type="OrthoDB" id="3266505at2759"/>
<dbReference type="GO" id="GO:0000981">
    <property type="term" value="F:DNA-binding transcription factor activity, RNA polymerase II-specific"/>
    <property type="evidence" value="ECO:0007669"/>
    <property type="project" value="InterPro"/>
</dbReference>
<dbReference type="InterPro" id="IPR001138">
    <property type="entry name" value="Zn2Cys6_DnaBD"/>
</dbReference>
<keyword evidence="2" id="KW-0539">Nucleus</keyword>
<dbReference type="STRING" id="913774.A0A0C3HQS5"/>
<keyword evidence="6" id="KW-1185">Reference proteome</keyword>
<evidence type="ECO:0000256" key="2">
    <source>
        <dbReference type="ARBA" id="ARBA00023242"/>
    </source>
</evidence>
<dbReference type="InterPro" id="IPR007219">
    <property type="entry name" value="XnlR_reg_dom"/>
</dbReference>
<feature type="compositionally biased region" description="Low complexity" evidence="3">
    <location>
        <begin position="545"/>
        <end position="559"/>
    </location>
</feature>
<dbReference type="SMART" id="SM00066">
    <property type="entry name" value="GAL4"/>
    <property type="match status" value="1"/>
</dbReference>
<feature type="compositionally biased region" description="Polar residues" evidence="3">
    <location>
        <begin position="1"/>
        <end position="23"/>
    </location>
</feature>
<dbReference type="AlphaFoldDB" id="A0A0C3HQS5"/>
<evidence type="ECO:0000313" key="5">
    <source>
        <dbReference type="EMBL" id="KIN05385.1"/>
    </source>
</evidence>
<feature type="region of interest" description="Disordered" evidence="3">
    <location>
        <begin position="545"/>
        <end position="569"/>
    </location>
</feature>
<name>A0A0C3HQS5_OIDMZ</name>
<dbReference type="PANTHER" id="PTHR46910:SF23">
    <property type="entry name" value="THIAMINE REPRESSIBLE GENES REGULATORY PROTEIN THI1"/>
    <property type="match status" value="1"/>
</dbReference>
<gene>
    <name evidence="5" type="ORF">OIDMADRAFT_177571</name>
</gene>
<dbReference type="Gene3D" id="4.10.240.10">
    <property type="entry name" value="Zn(2)-C6 fungal-type DNA-binding domain"/>
    <property type="match status" value="1"/>
</dbReference>
<dbReference type="GO" id="GO:0003677">
    <property type="term" value="F:DNA binding"/>
    <property type="evidence" value="ECO:0007669"/>
    <property type="project" value="InterPro"/>
</dbReference>
<evidence type="ECO:0000259" key="4">
    <source>
        <dbReference type="PROSITE" id="PS50048"/>
    </source>
</evidence>
<reference evidence="6" key="2">
    <citation type="submission" date="2015-01" db="EMBL/GenBank/DDBJ databases">
        <title>Evolutionary Origins and Diversification of the Mycorrhizal Mutualists.</title>
        <authorList>
            <consortium name="DOE Joint Genome Institute"/>
            <consortium name="Mycorrhizal Genomics Consortium"/>
            <person name="Kohler A."/>
            <person name="Kuo A."/>
            <person name="Nagy L.G."/>
            <person name="Floudas D."/>
            <person name="Copeland A."/>
            <person name="Barry K.W."/>
            <person name="Cichocki N."/>
            <person name="Veneault-Fourrey C."/>
            <person name="LaButti K."/>
            <person name="Lindquist E.A."/>
            <person name="Lipzen A."/>
            <person name="Lundell T."/>
            <person name="Morin E."/>
            <person name="Murat C."/>
            <person name="Riley R."/>
            <person name="Ohm R."/>
            <person name="Sun H."/>
            <person name="Tunlid A."/>
            <person name="Henrissat B."/>
            <person name="Grigoriev I.V."/>
            <person name="Hibbett D.S."/>
            <person name="Martin F."/>
        </authorList>
    </citation>
    <scope>NUCLEOTIDE SEQUENCE [LARGE SCALE GENOMIC DNA]</scope>
    <source>
        <strain evidence="6">Zn</strain>
    </source>
</reference>
<dbReference type="PROSITE" id="PS50048">
    <property type="entry name" value="ZN2_CY6_FUNGAL_2"/>
    <property type="match status" value="1"/>
</dbReference>
<dbReference type="Proteomes" id="UP000054321">
    <property type="component" value="Unassembled WGS sequence"/>
</dbReference>
<organism evidence="5 6">
    <name type="scientific">Oidiodendron maius (strain Zn)</name>
    <dbReference type="NCBI Taxonomy" id="913774"/>
    <lineage>
        <taxon>Eukaryota</taxon>
        <taxon>Fungi</taxon>
        <taxon>Dikarya</taxon>
        <taxon>Ascomycota</taxon>
        <taxon>Pezizomycotina</taxon>
        <taxon>Leotiomycetes</taxon>
        <taxon>Leotiomycetes incertae sedis</taxon>
        <taxon>Myxotrichaceae</taxon>
        <taxon>Oidiodendron</taxon>
    </lineage>
</organism>
<proteinExistence type="predicted"/>
<feature type="domain" description="Zn(2)-C6 fungal-type" evidence="4">
    <location>
        <begin position="48"/>
        <end position="77"/>
    </location>
</feature>
<evidence type="ECO:0000256" key="1">
    <source>
        <dbReference type="ARBA" id="ARBA00022723"/>
    </source>
</evidence>
<protein>
    <recommendedName>
        <fullName evidence="4">Zn(2)-C6 fungal-type domain-containing protein</fullName>
    </recommendedName>
</protein>
<dbReference type="InParanoid" id="A0A0C3HQS5"/>
<dbReference type="GO" id="GO:0008270">
    <property type="term" value="F:zinc ion binding"/>
    <property type="evidence" value="ECO:0007669"/>
    <property type="project" value="InterPro"/>
</dbReference>
<dbReference type="CDD" id="cd12148">
    <property type="entry name" value="fungal_TF_MHR"/>
    <property type="match status" value="1"/>
</dbReference>
<dbReference type="PANTHER" id="PTHR46910">
    <property type="entry name" value="TRANSCRIPTION FACTOR PDR1"/>
    <property type="match status" value="1"/>
</dbReference>
<dbReference type="SUPFAM" id="SSF57701">
    <property type="entry name" value="Zn2/Cys6 DNA-binding domain"/>
    <property type="match status" value="1"/>
</dbReference>
<dbReference type="EMBL" id="KN832872">
    <property type="protein sequence ID" value="KIN05385.1"/>
    <property type="molecule type" value="Genomic_DNA"/>
</dbReference>